<feature type="region of interest" description="Disordered" evidence="8">
    <location>
        <begin position="1"/>
        <end position="27"/>
    </location>
</feature>
<dbReference type="PANTHER" id="PTHR24115:SF600">
    <property type="entry name" value="KINESIN-LIKE PROTEIN KIF23"/>
    <property type="match status" value="1"/>
</dbReference>
<feature type="region of interest" description="Disordered" evidence="8">
    <location>
        <begin position="662"/>
        <end position="685"/>
    </location>
</feature>
<dbReference type="SMART" id="SM00129">
    <property type="entry name" value="KISc"/>
    <property type="match status" value="1"/>
</dbReference>
<dbReference type="InterPro" id="IPR019821">
    <property type="entry name" value="Kinesin_motor_CS"/>
</dbReference>
<dbReference type="SMR" id="A0A482XR37"/>
<dbReference type="GO" id="GO:0005634">
    <property type="term" value="C:nucleus"/>
    <property type="evidence" value="ECO:0007669"/>
    <property type="project" value="TreeGrafter"/>
</dbReference>
<sequence>MKRVKQQQTVKSTIKKARSNESDKEKHPLQVYCRVRPLQNENESSCVNIEPPNSLLLTVTDANRAALQRQTRFVFKHVFDETTTQEQVFKETSLPLVQNLISGRNGLLFTYGVSNSGKSFTMDGTPENHGIMPRSISVLFNSIKPHQAPKYLFKPDRLIGFDVQSEPDALLERQRELMSSMKNPKSAKKRDACGDMMRGGPASTEKLSVNEENVYSVFITYIEIYNNCVYDLLEDCQSDDCTRVRALQPKIIREDGTKNMYVHGVDEVEVSTPEEAVEIFYRGQKRRRLAHTALNTESSRSHSVFTIRLVQAPLDLAGGEMALNDKKLLSISQLSLVDLAGSERTSRSKTAGVRLREAGNINNSLMTLRSCFELLRENQQNGTSKMIPYRESRLTHLFKNYFDGEGDVRMIICVNPRAEDCDELNHVLKFAEMSQEVKVNRIRPAKEVQCPSTVKRKPPVNKPDELVPPASSSSNLNASFLMSCRFQQPFPVPDFTNPANNGFITETLQVLLARKEKAKELQSHIKSYASTFRAGLEGVFGELSSAQDESKRLAESNREKDQTIGELQRKIHQMDSEKLNLKMRCTSTEHYLRTRENELADKEQQLSKEQEAREREKMRLKDQISQKTEKLTKELQRQKSQMEMEMWQRDRRLRKVKKILDNGPMSAPASRFTPSTATGNSESDVEPLRLRNRVLASQFRTPSKYTESNDDNVVSYSASKVGRGRENTATIPRTYRRSRSAGPGDVWLDHRPPNVPPDTVFQPVMKKSHPVTKLTDIKRVNKSSKYCLTVLDKDSDGDIETCLYKGDVLPTPSGGAQGTFNDVEILRQKSPTDSPQRKRSSARNATPFDDVENRCALSVECHAKKSRR</sequence>
<accession>A0A482XR37</accession>
<keyword evidence="4" id="KW-0963">Cytoplasm</keyword>
<dbReference type="FunCoup" id="A0A482XR37">
    <property type="interactions" value="508"/>
</dbReference>
<dbReference type="PANTHER" id="PTHR24115">
    <property type="entry name" value="KINESIN-RELATED"/>
    <property type="match status" value="1"/>
</dbReference>
<organism evidence="10 11">
    <name type="scientific">Laodelphax striatellus</name>
    <name type="common">Small brown planthopper</name>
    <name type="synonym">Delphax striatella</name>
    <dbReference type="NCBI Taxonomy" id="195883"/>
    <lineage>
        <taxon>Eukaryota</taxon>
        <taxon>Metazoa</taxon>
        <taxon>Ecdysozoa</taxon>
        <taxon>Arthropoda</taxon>
        <taxon>Hexapoda</taxon>
        <taxon>Insecta</taxon>
        <taxon>Pterygota</taxon>
        <taxon>Neoptera</taxon>
        <taxon>Paraneoptera</taxon>
        <taxon>Hemiptera</taxon>
        <taxon>Auchenorrhyncha</taxon>
        <taxon>Fulgoroidea</taxon>
        <taxon>Delphacidae</taxon>
        <taxon>Criomorphinae</taxon>
        <taxon>Laodelphax</taxon>
    </lineage>
</organism>
<dbReference type="InterPro" id="IPR032384">
    <property type="entry name" value="Kif23_Arf-bd"/>
</dbReference>
<keyword evidence="7" id="KW-0175">Coiled coil</keyword>
<dbReference type="GO" id="GO:0016887">
    <property type="term" value="F:ATP hydrolysis activity"/>
    <property type="evidence" value="ECO:0007669"/>
    <property type="project" value="TreeGrafter"/>
</dbReference>
<comment type="subcellular location">
    <subcellularLocation>
        <location evidence="1">Cytoplasm</location>
        <location evidence="1">Cytoskeleton</location>
    </subcellularLocation>
</comment>
<feature type="compositionally biased region" description="Basic and acidic residues" evidence="8">
    <location>
        <begin position="18"/>
        <end position="27"/>
    </location>
</feature>
<dbReference type="GO" id="GO:0007018">
    <property type="term" value="P:microtubule-based movement"/>
    <property type="evidence" value="ECO:0007669"/>
    <property type="project" value="InterPro"/>
</dbReference>
<keyword evidence="11" id="KW-1185">Reference proteome</keyword>
<feature type="domain" description="Kinesin motor" evidence="9">
    <location>
        <begin position="28"/>
        <end position="437"/>
    </location>
</feature>
<evidence type="ECO:0000256" key="4">
    <source>
        <dbReference type="ARBA" id="ARBA00023212"/>
    </source>
</evidence>
<keyword evidence="5 6" id="KW-0505">Motor protein</keyword>
<dbReference type="Pfam" id="PF00225">
    <property type="entry name" value="Kinesin"/>
    <property type="match status" value="1"/>
</dbReference>
<dbReference type="InParanoid" id="A0A482XR37"/>
<evidence type="ECO:0000256" key="3">
    <source>
        <dbReference type="ARBA" id="ARBA00022840"/>
    </source>
</evidence>
<dbReference type="GO" id="GO:0005874">
    <property type="term" value="C:microtubule"/>
    <property type="evidence" value="ECO:0007669"/>
    <property type="project" value="UniProtKB-KW"/>
</dbReference>
<evidence type="ECO:0000256" key="5">
    <source>
        <dbReference type="PROSITE-ProRule" id="PRU00283"/>
    </source>
</evidence>
<dbReference type="InterPro" id="IPR038105">
    <property type="entry name" value="Kif23_Arf-bd_sf"/>
</dbReference>
<keyword evidence="6" id="KW-0493">Microtubule</keyword>
<comment type="caution">
    <text evidence="10">The sequence shown here is derived from an EMBL/GenBank/DDBJ whole genome shotgun (WGS) entry which is preliminary data.</text>
</comment>
<keyword evidence="4" id="KW-0206">Cytoskeleton</keyword>
<dbReference type="AlphaFoldDB" id="A0A482XR37"/>
<gene>
    <name evidence="10" type="ORF">LSTR_LSTR006233</name>
</gene>
<evidence type="ECO:0000313" key="10">
    <source>
        <dbReference type="EMBL" id="RZF48266.1"/>
    </source>
</evidence>
<dbReference type="InterPro" id="IPR036961">
    <property type="entry name" value="Kinesin_motor_dom_sf"/>
</dbReference>
<feature type="compositionally biased region" description="Polar residues" evidence="8">
    <location>
        <begin position="672"/>
        <end position="682"/>
    </location>
</feature>
<dbReference type="PROSITE" id="PS50067">
    <property type="entry name" value="KINESIN_MOTOR_2"/>
    <property type="match status" value="1"/>
</dbReference>
<evidence type="ECO:0000256" key="1">
    <source>
        <dbReference type="ARBA" id="ARBA00004245"/>
    </source>
</evidence>
<dbReference type="InterPro" id="IPR001752">
    <property type="entry name" value="Kinesin_motor_dom"/>
</dbReference>
<dbReference type="Proteomes" id="UP000291343">
    <property type="component" value="Unassembled WGS sequence"/>
</dbReference>
<evidence type="ECO:0000256" key="7">
    <source>
        <dbReference type="SAM" id="Coils"/>
    </source>
</evidence>
<dbReference type="Gene3D" id="2.60.40.4330">
    <property type="entry name" value="Kinesin-like protein Kif23, Arf6-interacting domain"/>
    <property type="match status" value="1"/>
</dbReference>
<keyword evidence="3 5" id="KW-0067">ATP-binding</keyword>
<feature type="region of interest" description="Disordered" evidence="8">
    <location>
        <begin position="813"/>
        <end position="849"/>
    </location>
</feature>
<feature type="compositionally biased region" description="Polar residues" evidence="8">
    <location>
        <begin position="1"/>
        <end position="12"/>
    </location>
</feature>
<dbReference type="SUPFAM" id="SSF52540">
    <property type="entry name" value="P-loop containing nucleoside triphosphate hydrolases"/>
    <property type="match status" value="1"/>
</dbReference>
<dbReference type="GO" id="GO:0005871">
    <property type="term" value="C:kinesin complex"/>
    <property type="evidence" value="ECO:0007669"/>
    <property type="project" value="TreeGrafter"/>
</dbReference>
<comment type="similarity">
    <text evidence="5 6">Belongs to the TRAFAC class myosin-kinesin ATPase superfamily. Kinesin family.</text>
</comment>
<feature type="coiled-coil region" evidence="7">
    <location>
        <begin position="564"/>
        <end position="645"/>
    </location>
</feature>
<keyword evidence="2 5" id="KW-0547">Nucleotide-binding</keyword>
<evidence type="ECO:0000256" key="2">
    <source>
        <dbReference type="ARBA" id="ARBA00022741"/>
    </source>
</evidence>
<dbReference type="Pfam" id="PF16540">
    <property type="entry name" value="MKLP1_Arf_bdg"/>
    <property type="match status" value="1"/>
</dbReference>
<evidence type="ECO:0000256" key="8">
    <source>
        <dbReference type="SAM" id="MobiDB-lite"/>
    </source>
</evidence>
<feature type="binding site" evidence="5">
    <location>
        <begin position="112"/>
        <end position="119"/>
    </location>
    <ligand>
        <name>ATP</name>
        <dbReference type="ChEBI" id="CHEBI:30616"/>
    </ligand>
</feature>
<dbReference type="GO" id="GO:0008017">
    <property type="term" value="F:microtubule binding"/>
    <property type="evidence" value="ECO:0007669"/>
    <property type="project" value="InterPro"/>
</dbReference>
<dbReference type="GO" id="GO:0005524">
    <property type="term" value="F:ATP binding"/>
    <property type="evidence" value="ECO:0007669"/>
    <property type="project" value="UniProtKB-UniRule"/>
</dbReference>
<dbReference type="PROSITE" id="PS00411">
    <property type="entry name" value="KINESIN_MOTOR_1"/>
    <property type="match status" value="1"/>
</dbReference>
<dbReference type="GO" id="GO:0003777">
    <property type="term" value="F:microtubule motor activity"/>
    <property type="evidence" value="ECO:0007669"/>
    <property type="project" value="InterPro"/>
</dbReference>
<evidence type="ECO:0000256" key="6">
    <source>
        <dbReference type="RuleBase" id="RU000394"/>
    </source>
</evidence>
<protein>
    <recommendedName>
        <fullName evidence="6">Kinesin-like protein</fullName>
    </recommendedName>
</protein>
<dbReference type="Gene3D" id="3.40.850.10">
    <property type="entry name" value="Kinesin motor domain"/>
    <property type="match status" value="1"/>
</dbReference>
<dbReference type="EMBL" id="QKKF02002619">
    <property type="protein sequence ID" value="RZF48266.1"/>
    <property type="molecule type" value="Genomic_DNA"/>
</dbReference>
<evidence type="ECO:0000313" key="11">
    <source>
        <dbReference type="Proteomes" id="UP000291343"/>
    </source>
</evidence>
<reference evidence="10 11" key="1">
    <citation type="journal article" date="2017" name="Gigascience">
        <title>Genome sequence of the small brown planthopper, Laodelphax striatellus.</title>
        <authorList>
            <person name="Zhu J."/>
            <person name="Jiang F."/>
            <person name="Wang X."/>
            <person name="Yang P."/>
            <person name="Bao Y."/>
            <person name="Zhao W."/>
            <person name="Wang W."/>
            <person name="Lu H."/>
            <person name="Wang Q."/>
            <person name="Cui N."/>
            <person name="Li J."/>
            <person name="Chen X."/>
            <person name="Luo L."/>
            <person name="Yu J."/>
            <person name="Kang L."/>
            <person name="Cui F."/>
        </authorList>
    </citation>
    <scope>NUCLEOTIDE SEQUENCE [LARGE SCALE GENOMIC DNA]</scope>
    <source>
        <strain evidence="10">Lst14</strain>
    </source>
</reference>
<dbReference type="STRING" id="195883.A0A482XR37"/>
<proteinExistence type="inferred from homology"/>
<dbReference type="GO" id="GO:0051256">
    <property type="term" value="P:mitotic spindle midzone assembly"/>
    <property type="evidence" value="ECO:0007669"/>
    <property type="project" value="TreeGrafter"/>
</dbReference>
<dbReference type="PRINTS" id="PR00380">
    <property type="entry name" value="KINESINHEAVY"/>
</dbReference>
<dbReference type="OrthoDB" id="2403182at2759"/>
<dbReference type="InterPro" id="IPR027417">
    <property type="entry name" value="P-loop_NTPase"/>
</dbReference>
<dbReference type="InterPro" id="IPR027640">
    <property type="entry name" value="Kinesin-like_fam"/>
</dbReference>
<evidence type="ECO:0000259" key="9">
    <source>
        <dbReference type="PROSITE" id="PS50067"/>
    </source>
</evidence>
<feature type="region of interest" description="Disordered" evidence="8">
    <location>
        <begin position="179"/>
        <end position="201"/>
    </location>
</feature>
<name>A0A482XR37_LAOST</name>